<proteinExistence type="predicted"/>
<gene>
    <name evidence="1" type="ORF">J2W36_002437</name>
</gene>
<sequence>MASQTITDDNGEILRLVARTKTTQHSDDSIKTITTDSTTVEVIVSDGRVVSQGSQWGHVAIDIDGTVYGMSHNGYDKRAKSIYLNANSYRDSIGVVLRVSVAEKEKMKDELERRLKIGGDYNVLLNSCSTNVADVLESIGILAHDPRFFFAPSSSAGVAPKELLIFILRSKRVVKRNEYFIK</sequence>
<protein>
    <recommendedName>
        <fullName evidence="3">DUF4105 domain-containing protein</fullName>
    </recommendedName>
</protein>
<evidence type="ECO:0000313" key="2">
    <source>
        <dbReference type="Proteomes" id="UP001226867"/>
    </source>
</evidence>
<dbReference type="Proteomes" id="UP001226867">
    <property type="component" value="Unassembled WGS sequence"/>
</dbReference>
<dbReference type="RefSeq" id="WP_307689993.1">
    <property type="nucleotide sequence ID" value="NZ_JAUSRO010000007.1"/>
</dbReference>
<reference evidence="1 2" key="1">
    <citation type="submission" date="2023-07" db="EMBL/GenBank/DDBJ databases">
        <title>Sorghum-associated microbial communities from plants grown in Nebraska, USA.</title>
        <authorList>
            <person name="Schachtman D."/>
        </authorList>
    </citation>
    <scope>NUCLEOTIDE SEQUENCE [LARGE SCALE GENOMIC DNA]</scope>
    <source>
        <strain evidence="1 2">DS1607</strain>
    </source>
</reference>
<name>A0ABT9S743_9BURK</name>
<evidence type="ECO:0008006" key="3">
    <source>
        <dbReference type="Google" id="ProtNLM"/>
    </source>
</evidence>
<dbReference type="EMBL" id="JAUSRO010000007">
    <property type="protein sequence ID" value="MDP9900174.1"/>
    <property type="molecule type" value="Genomic_DNA"/>
</dbReference>
<keyword evidence="2" id="KW-1185">Reference proteome</keyword>
<accession>A0ABT9S743</accession>
<organism evidence="1 2">
    <name type="scientific">Variovorax ginsengisoli</name>
    <dbReference type="NCBI Taxonomy" id="363844"/>
    <lineage>
        <taxon>Bacteria</taxon>
        <taxon>Pseudomonadati</taxon>
        <taxon>Pseudomonadota</taxon>
        <taxon>Betaproteobacteria</taxon>
        <taxon>Burkholderiales</taxon>
        <taxon>Comamonadaceae</taxon>
        <taxon>Variovorax</taxon>
    </lineage>
</organism>
<comment type="caution">
    <text evidence="1">The sequence shown here is derived from an EMBL/GenBank/DDBJ whole genome shotgun (WGS) entry which is preliminary data.</text>
</comment>
<evidence type="ECO:0000313" key="1">
    <source>
        <dbReference type="EMBL" id="MDP9900174.1"/>
    </source>
</evidence>